<dbReference type="AlphaFoldDB" id="A0A286RA53"/>
<feature type="domain" description="Nucleoside phosphorylase" evidence="1">
    <location>
        <begin position="39"/>
        <end position="138"/>
    </location>
</feature>
<keyword evidence="3" id="KW-1185">Reference proteome</keyword>
<proteinExistence type="predicted"/>
<feature type="domain" description="Nucleoside phosphorylase" evidence="1">
    <location>
        <begin position="148"/>
        <end position="216"/>
    </location>
</feature>
<dbReference type="RefSeq" id="WP_095413644.1">
    <property type="nucleotide sequence ID" value="NZ_CP018477.1"/>
</dbReference>
<evidence type="ECO:0000259" key="1">
    <source>
        <dbReference type="Pfam" id="PF01048"/>
    </source>
</evidence>
<gene>
    <name evidence="2" type="ORF">THTE_0234</name>
</gene>
<organism evidence="2 3">
    <name type="scientific">Thermogutta terrifontis</name>
    <dbReference type="NCBI Taxonomy" id="1331910"/>
    <lineage>
        <taxon>Bacteria</taxon>
        <taxon>Pseudomonadati</taxon>
        <taxon>Planctomycetota</taxon>
        <taxon>Planctomycetia</taxon>
        <taxon>Pirellulales</taxon>
        <taxon>Thermoguttaceae</taxon>
        <taxon>Thermogutta</taxon>
    </lineage>
</organism>
<reference evidence="2 3" key="1">
    <citation type="journal article" name="Front. Microbiol.">
        <title>Sugar Metabolism of the First Thermophilic Planctomycete Thermogutta terrifontis: Comparative Genomic and Transcriptomic Approaches.</title>
        <authorList>
            <person name="Elcheninov A.G."/>
            <person name="Menzel P."/>
            <person name="Gudbergsdottir S.R."/>
            <person name="Slesarev A.I."/>
            <person name="Kadnikov V.V."/>
            <person name="Krogh A."/>
            <person name="Bonch-Osmolovskaya E.A."/>
            <person name="Peng X."/>
            <person name="Kublanov I.V."/>
        </authorList>
    </citation>
    <scope>NUCLEOTIDE SEQUENCE [LARGE SCALE GENOMIC DNA]</scope>
    <source>
        <strain evidence="2 3">R1</strain>
    </source>
</reference>
<dbReference type="SUPFAM" id="SSF53167">
    <property type="entry name" value="Purine and uridine phosphorylases"/>
    <property type="match status" value="1"/>
</dbReference>
<dbReference type="Gene3D" id="3.40.50.1580">
    <property type="entry name" value="Nucleoside phosphorylase domain"/>
    <property type="match status" value="1"/>
</dbReference>
<dbReference type="InterPro" id="IPR035994">
    <property type="entry name" value="Nucleoside_phosphorylase_sf"/>
</dbReference>
<evidence type="ECO:0000313" key="2">
    <source>
        <dbReference type="EMBL" id="ASV72836.1"/>
    </source>
</evidence>
<dbReference type="GO" id="GO:0019284">
    <property type="term" value="P:L-methionine salvage from S-adenosylmethionine"/>
    <property type="evidence" value="ECO:0007669"/>
    <property type="project" value="TreeGrafter"/>
</dbReference>
<dbReference type="GO" id="GO:0008782">
    <property type="term" value="F:adenosylhomocysteine nucleosidase activity"/>
    <property type="evidence" value="ECO:0007669"/>
    <property type="project" value="TreeGrafter"/>
</dbReference>
<dbReference type="PANTHER" id="PTHR46832">
    <property type="entry name" value="5'-METHYLTHIOADENOSINE/S-ADENOSYLHOMOCYSTEINE NUCLEOSIDASE"/>
    <property type="match status" value="1"/>
</dbReference>
<dbReference type="InterPro" id="IPR000845">
    <property type="entry name" value="Nucleoside_phosphorylase_d"/>
</dbReference>
<evidence type="ECO:0000313" key="3">
    <source>
        <dbReference type="Proteomes" id="UP000215086"/>
    </source>
</evidence>
<dbReference type="Pfam" id="PF01048">
    <property type="entry name" value="PNP_UDP_1"/>
    <property type="match status" value="2"/>
</dbReference>
<dbReference type="GO" id="GO:0008930">
    <property type="term" value="F:methylthioadenosine nucleosidase activity"/>
    <property type="evidence" value="ECO:0007669"/>
    <property type="project" value="TreeGrafter"/>
</dbReference>
<sequence length="280" mass="30381">MWRTVFRQWVQDTAAEAVQEQFAQLQNNPQEPPEAQVAVAIICALAMEGGGIEDRLEDKVWVRAAVGKVVLGRVGQVPVALVTAGPGAASVAEATEAVVGAHRPRLVVAAGFAGALRDELRRYHILLPNEVIDITGRSLKLPNLVQGEQLPAGVHVGRLVSVQDLVRNPQAKRELAGRFDAFAVDLETFSVAETCRRLAIPMAAVKVITDSLDETLPPEVAYLMRPRKWTEKMGAVVSAAWHRPGSLKDLWRLQEVALRAGDILAEHVLALVQSLEPSSP</sequence>
<dbReference type="GO" id="GO:0005829">
    <property type="term" value="C:cytosol"/>
    <property type="evidence" value="ECO:0007669"/>
    <property type="project" value="TreeGrafter"/>
</dbReference>
<dbReference type="PANTHER" id="PTHR46832:SF1">
    <property type="entry name" value="5'-METHYLTHIOADENOSINE_S-ADENOSYLHOMOCYSTEINE NUCLEOSIDASE"/>
    <property type="match status" value="1"/>
</dbReference>
<accession>A0A286RA53</accession>
<dbReference type="EMBL" id="CP018477">
    <property type="protein sequence ID" value="ASV72836.1"/>
    <property type="molecule type" value="Genomic_DNA"/>
</dbReference>
<name>A0A286RA53_9BACT</name>
<protein>
    <submittedName>
        <fullName evidence="2">Adenosylhopane nucleosidase, HpnG</fullName>
    </submittedName>
</protein>
<dbReference type="Proteomes" id="UP000215086">
    <property type="component" value="Chromosome"/>
</dbReference>
<dbReference type="GO" id="GO:0009116">
    <property type="term" value="P:nucleoside metabolic process"/>
    <property type="evidence" value="ECO:0007669"/>
    <property type="project" value="InterPro"/>
</dbReference>
<dbReference type="OrthoDB" id="261107at2"/>
<dbReference type="KEGG" id="ttf:THTE_0234"/>